<organism evidence="2 3">
    <name type="scientific">Hohenbuehelia grisea</name>
    <dbReference type="NCBI Taxonomy" id="104357"/>
    <lineage>
        <taxon>Eukaryota</taxon>
        <taxon>Fungi</taxon>
        <taxon>Dikarya</taxon>
        <taxon>Basidiomycota</taxon>
        <taxon>Agaricomycotina</taxon>
        <taxon>Agaricomycetes</taxon>
        <taxon>Agaricomycetidae</taxon>
        <taxon>Agaricales</taxon>
        <taxon>Pleurotineae</taxon>
        <taxon>Pleurotaceae</taxon>
        <taxon>Hohenbuehelia</taxon>
    </lineage>
</organism>
<feature type="region of interest" description="Disordered" evidence="1">
    <location>
        <begin position="41"/>
        <end position="85"/>
    </location>
</feature>
<name>A0ABR3J8N7_9AGAR</name>
<dbReference type="EMBL" id="JASNQZ010000011">
    <property type="protein sequence ID" value="KAL0952019.1"/>
    <property type="molecule type" value="Genomic_DNA"/>
</dbReference>
<feature type="compositionally biased region" description="Polar residues" evidence="1">
    <location>
        <begin position="1"/>
        <end position="12"/>
    </location>
</feature>
<feature type="region of interest" description="Disordered" evidence="1">
    <location>
        <begin position="1"/>
        <end position="22"/>
    </location>
</feature>
<evidence type="ECO:0000313" key="2">
    <source>
        <dbReference type="EMBL" id="KAL0952019.1"/>
    </source>
</evidence>
<gene>
    <name evidence="2" type="ORF">HGRIS_008668</name>
</gene>
<feature type="region of interest" description="Disordered" evidence="1">
    <location>
        <begin position="102"/>
        <end position="135"/>
    </location>
</feature>
<reference evidence="3" key="1">
    <citation type="submission" date="2024-06" db="EMBL/GenBank/DDBJ databases">
        <title>Multi-omics analyses provide insights into the biosynthesis of the anticancer antibiotic pleurotin in Hohenbuehelia grisea.</title>
        <authorList>
            <person name="Weaver J.A."/>
            <person name="Alberti F."/>
        </authorList>
    </citation>
    <scope>NUCLEOTIDE SEQUENCE [LARGE SCALE GENOMIC DNA]</scope>
    <source>
        <strain evidence="3">T-177</strain>
    </source>
</reference>
<evidence type="ECO:0000313" key="3">
    <source>
        <dbReference type="Proteomes" id="UP001556367"/>
    </source>
</evidence>
<dbReference type="Proteomes" id="UP001556367">
    <property type="component" value="Unassembled WGS sequence"/>
</dbReference>
<evidence type="ECO:0000256" key="1">
    <source>
        <dbReference type="SAM" id="MobiDB-lite"/>
    </source>
</evidence>
<feature type="compositionally biased region" description="Polar residues" evidence="1">
    <location>
        <begin position="59"/>
        <end position="78"/>
    </location>
</feature>
<comment type="caution">
    <text evidence="2">The sequence shown here is derived from an EMBL/GenBank/DDBJ whole genome shotgun (WGS) entry which is preliminary data.</text>
</comment>
<keyword evidence="3" id="KW-1185">Reference proteome</keyword>
<sequence>MSSSSNVNTNASPADIVRPASPISLSAIGLKDHRAFDLERQRARKGTDHQTQLRREQHQSSWARSLSLRFTGTPSSRAKTPRRSLASVVGLSLSLTQSDVYAEQPHDGVRASSPSPPRTPMASSPAADVRPSASSEVQLADLIRVRPQRKGRAPRDGDFEVIPAVKPVIALDDHSAQDYEPAFEEPWEHINTPVSGSEAGEPADQSFQVPSYASVLATGI</sequence>
<feature type="compositionally biased region" description="Basic and acidic residues" evidence="1">
    <location>
        <begin position="41"/>
        <end position="58"/>
    </location>
</feature>
<accession>A0ABR3J8N7</accession>
<protein>
    <submittedName>
        <fullName evidence="2">Uncharacterized protein</fullName>
    </submittedName>
</protein>
<proteinExistence type="predicted"/>